<dbReference type="InterPro" id="IPR000847">
    <property type="entry name" value="LysR_HTH_N"/>
</dbReference>
<evidence type="ECO:0000313" key="7">
    <source>
        <dbReference type="Proteomes" id="UP000000420"/>
    </source>
</evidence>
<dbReference type="FunFam" id="1.10.10.10:FF:000001">
    <property type="entry name" value="LysR family transcriptional regulator"/>
    <property type="match status" value="1"/>
</dbReference>
<dbReference type="AlphaFoldDB" id="A0A0H2X428"/>
<dbReference type="PROSITE" id="PS50931">
    <property type="entry name" value="HTH_LYSR"/>
    <property type="match status" value="1"/>
</dbReference>
<keyword evidence="4" id="KW-0804">Transcription</keyword>
<dbReference type="Gene3D" id="3.40.190.290">
    <property type="match status" value="1"/>
</dbReference>
<dbReference type="PRINTS" id="PR00039">
    <property type="entry name" value="HTHLYSR"/>
</dbReference>
<dbReference type="SUPFAM" id="SSF46785">
    <property type="entry name" value="Winged helix' DNA-binding domain"/>
    <property type="match status" value="1"/>
</dbReference>
<organism evidence="6 7">
    <name type="scientific">Xanthomonas campestris pv. campestris (strain 8004)</name>
    <dbReference type="NCBI Taxonomy" id="314565"/>
    <lineage>
        <taxon>Bacteria</taxon>
        <taxon>Pseudomonadati</taxon>
        <taxon>Pseudomonadota</taxon>
        <taxon>Gammaproteobacteria</taxon>
        <taxon>Lysobacterales</taxon>
        <taxon>Lysobacteraceae</taxon>
        <taxon>Xanthomonas</taxon>
    </lineage>
</organism>
<dbReference type="PANTHER" id="PTHR30126:SF81">
    <property type="entry name" value="HTH-TYPE TRANSCRIPTIONAL REGULATOR ILVY"/>
    <property type="match status" value="1"/>
</dbReference>
<dbReference type="InterPro" id="IPR036388">
    <property type="entry name" value="WH-like_DNA-bd_sf"/>
</dbReference>
<evidence type="ECO:0000256" key="3">
    <source>
        <dbReference type="ARBA" id="ARBA00023125"/>
    </source>
</evidence>
<dbReference type="PANTHER" id="PTHR30126">
    <property type="entry name" value="HTH-TYPE TRANSCRIPTIONAL REGULATOR"/>
    <property type="match status" value="1"/>
</dbReference>
<sequence length="300" mass="32211">MDLANLSAFVAIAGHGSFSSAAEALHLTQPAVSKRIALLEAQLSARLFDRLGRQVVLTEAGLALLPRAQRILAELDDTRRVLEHLGAAVGGRLSLATSHHVGLHRLPALLRRFAAEHPQAALDIQFLDSELAYAAVLRGEVELAVTTLAPDTRAPLRAQPIWQDRLQFVVAPDHPLAALETVTLDDVVAHPAVLPDPGTFTHRIVAGLFAERGLAPSLRMTTNYLETIKMLVLVGLAWSVLPERMIDHQIMALPLADVALSRALGCVTHGGRTLSRAAQAFVALLHTQADQAAGLRGLPR</sequence>
<dbReference type="KEGG" id="xcb:XC_0832"/>
<evidence type="ECO:0000313" key="6">
    <source>
        <dbReference type="EMBL" id="AAY47907.1"/>
    </source>
</evidence>
<evidence type="ECO:0000256" key="1">
    <source>
        <dbReference type="ARBA" id="ARBA00009437"/>
    </source>
</evidence>
<accession>A0A0H2X428</accession>
<dbReference type="Pfam" id="PF00126">
    <property type="entry name" value="HTH_1"/>
    <property type="match status" value="1"/>
</dbReference>
<evidence type="ECO:0000256" key="4">
    <source>
        <dbReference type="ARBA" id="ARBA00023163"/>
    </source>
</evidence>
<keyword evidence="3" id="KW-0238">DNA-binding</keyword>
<dbReference type="InterPro" id="IPR005119">
    <property type="entry name" value="LysR_subst-bd"/>
</dbReference>
<evidence type="ECO:0000256" key="2">
    <source>
        <dbReference type="ARBA" id="ARBA00023015"/>
    </source>
</evidence>
<dbReference type="GO" id="GO:0003700">
    <property type="term" value="F:DNA-binding transcription factor activity"/>
    <property type="evidence" value="ECO:0007669"/>
    <property type="project" value="InterPro"/>
</dbReference>
<dbReference type="Pfam" id="PF03466">
    <property type="entry name" value="LysR_substrate"/>
    <property type="match status" value="1"/>
</dbReference>
<reference evidence="6 7" key="1">
    <citation type="journal article" date="2005" name="Genome Res.">
        <title>Comparative and functional genomic analyses of the pathogenicity of phytopathogen Xanthomonas campestris pv. campestris.</title>
        <authorList>
            <person name="Qian W."/>
            <person name="Jia Y."/>
            <person name="Ren S.X."/>
            <person name="He Y.Q."/>
            <person name="Feng J.X."/>
            <person name="Lu L.F."/>
            <person name="Sun Q."/>
            <person name="Ying G."/>
            <person name="Tang D.J."/>
            <person name="Tang H."/>
            <person name="Wu W."/>
            <person name="Hao P."/>
            <person name="Wang L."/>
            <person name="Jiang B.L."/>
            <person name="Zeng S."/>
            <person name="Gu W.Y."/>
            <person name="Lu G."/>
            <person name="Rong L."/>
            <person name="Tian Y."/>
            <person name="Yao Z."/>
            <person name="Fu G."/>
            <person name="Chen B."/>
            <person name="Fang R."/>
            <person name="Qiang B."/>
            <person name="Chen Z."/>
            <person name="Zhao G.P."/>
            <person name="Tang J.L."/>
            <person name="He C."/>
        </authorList>
    </citation>
    <scope>NUCLEOTIDE SEQUENCE [LARGE SCALE GENOMIC DNA]</scope>
    <source>
        <strain evidence="6 7">8004</strain>
    </source>
</reference>
<keyword evidence="2" id="KW-0805">Transcription regulation</keyword>
<dbReference type="Gene3D" id="1.10.10.10">
    <property type="entry name" value="Winged helix-like DNA-binding domain superfamily/Winged helix DNA-binding domain"/>
    <property type="match status" value="1"/>
</dbReference>
<protein>
    <submittedName>
        <fullName evidence="6">Transcriptional regulator lysR family</fullName>
    </submittedName>
</protein>
<dbReference type="Proteomes" id="UP000000420">
    <property type="component" value="Chromosome"/>
</dbReference>
<dbReference type="GO" id="GO:0000976">
    <property type="term" value="F:transcription cis-regulatory region binding"/>
    <property type="evidence" value="ECO:0007669"/>
    <property type="project" value="TreeGrafter"/>
</dbReference>
<evidence type="ECO:0000259" key="5">
    <source>
        <dbReference type="PROSITE" id="PS50931"/>
    </source>
</evidence>
<dbReference type="EMBL" id="CP000050">
    <property type="protein sequence ID" value="AAY47907.1"/>
    <property type="molecule type" value="Genomic_DNA"/>
</dbReference>
<dbReference type="CDD" id="cd05466">
    <property type="entry name" value="PBP2_LTTR_substrate"/>
    <property type="match status" value="1"/>
</dbReference>
<comment type="similarity">
    <text evidence="1">Belongs to the LysR transcriptional regulatory family.</text>
</comment>
<dbReference type="SMR" id="A0A0H2X428"/>
<dbReference type="HOGENOM" id="CLU_039613_6_1_6"/>
<dbReference type="InterPro" id="IPR036390">
    <property type="entry name" value="WH_DNA-bd_sf"/>
</dbReference>
<feature type="domain" description="HTH lysR-type" evidence="5">
    <location>
        <begin position="1"/>
        <end position="58"/>
    </location>
</feature>
<name>A0A0H2X428_XANC8</name>
<proteinExistence type="inferred from homology"/>
<gene>
    <name evidence="6" type="ordered locus">XC_0832</name>
</gene>
<dbReference type="RefSeq" id="WP_011038431.1">
    <property type="nucleotide sequence ID" value="NC_007086.1"/>
</dbReference>
<dbReference type="SUPFAM" id="SSF53850">
    <property type="entry name" value="Periplasmic binding protein-like II"/>
    <property type="match status" value="1"/>
</dbReference>